<dbReference type="NCBIfam" id="NF041917">
    <property type="entry name" value="HP0729_fam"/>
    <property type="match status" value="1"/>
</dbReference>
<evidence type="ECO:0000313" key="2">
    <source>
        <dbReference type="Proteomes" id="UP000018688"/>
    </source>
</evidence>
<dbReference type="Proteomes" id="UP000018688">
    <property type="component" value="Unassembled WGS sequence"/>
</dbReference>
<organism evidence="1 2">
    <name type="scientific">Helicobacter canis NCTC 12740</name>
    <dbReference type="NCBI Taxonomy" id="1357399"/>
    <lineage>
        <taxon>Bacteria</taxon>
        <taxon>Pseudomonadati</taxon>
        <taxon>Campylobacterota</taxon>
        <taxon>Epsilonproteobacteria</taxon>
        <taxon>Campylobacterales</taxon>
        <taxon>Helicobacteraceae</taxon>
        <taxon>Helicobacter</taxon>
    </lineage>
</organism>
<dbReference type="EMBL" id="AZJJ01000007">
    <property type="protein sequence ID" value="ETD25846.1"/>
    <property type="molecule type" value="Genomic_DNA"/>
</dbReference>
<proteinExistence type="predicted"/>
<accession>V8CGG0</accession>
<dbReference type="RefSeq" id="WP_023930721.1">
    <property type="nucleotide sequence ID" value="NZ_KI669458.1"/>
</dbReference>
<sequence>MTQPTNPTALLILYNPYYENNVIESHLAILKAQGKVAFGKVKSKMRAPKPHAQAEPSKPAQILEPPSTTFANESWAQLIASTSSDSPLQLFLSDYANLYVCKVTSIAKEQPADSPAYYEQKQLDVELWFLITDMRELVRDDFTSVRDNFLANFITLHNNRTFAIYGNDYTYPLFITLKSNQSYFTQDESHYHNMFKTNEQIQIRQHLIDYTFGTKLANALLPDSMESLINAEIEYLANRENPLYDCTGIVLLYAKSMEQEIMRFYRVLFATLVEFESTLTEVESPLAAITYSVHEIESSVQEWLEGRAKSTPALGTTKHLRKCAQQVLEQWKYDKAYKLDSSLNKHDISYFAGIKLGSFINTLQAIRNPAAHASSPSLAQASTLRERILGIGRESVLITLLLALSALQAPRIYLDSTP</sequence>
<dbReference type="eggNOG" id="ENOG50317TJ">
    <property type="taxonomic scope" value="Bacteria"/>
</dbReference>
<gene>
    <name evidence="1" type="ORF">HMPREF2087_01679</name>
</gene>
<name>V8CGG0_9HELI</name>
<dbReference type="AlphaFoldDB" id="V8CGG0"/>
<dbReference type="HOGENOM" id="CLU_066843_0_0_7"/>
<protein>
    <recommendedName>
        <fullName evidence="3">ATP-binding protein</fullName>
    </recommendedName>
</protein>
<keyword evidence="2" id="KW-1185">Reference proteome</keyword>
<dbReference type="PATRIC" id="fig|1357399.3.peg.1762"/>
<evidence type="ECO:0008006" key="3">
    <source>
        <dbReference type="Google" id="ProtNLM"/>
    </source>
</evidence>
<evidence type="ECO:0000313" key="1">
    <source>
        <dbReference type="EMBL" id="ETD25846.1"/>
    </source>
</evidence>
<comment type="caution">
    <text evidence="1">The sequence shown here is derived from an EMBL/GenBank/DDBJ whole genome shotgun (WGS) entry which is preliminary data.</text>
</comment>
<dbReference type="InterPro" id="IPR049682">
    <property type="entry name" value="HP0729-like"/>
</dbReference>
<reference evidence="1 2" key="1">
    <citation type="submission" date="2013-10" db="EMBL/GenBank/DDBJ databases">
        <title>The Genome Sequence of Helicobacter canis NCTC 12740.</title>
        <authorList>
            <consortium name="The Broad Institute Genomics Platform"/>
            <person name="Earl A."/>
            <person name="Fox J.G."/>
            <person name="Shen Z."/>
            <person name="Young S.K."/>
            <person name="Zeng Q."/>
            <person name="Gargeya S."/>
            <person name="Fitzgerald M."/>
            <person name="Abouelleil A."/>
            <person name="Alvarado L."/>
            <person name="Chapman S.B."/>
            <person name="Gainer-Dewar J."/>
            <person name="Goldberg J."/>
            <person name="Griggs A."/>
            <person name="Gujja S."/>
            <person name="Hansen M."/>
            <person name="Howarth C."/>
            <person name="Imamovic A."/>
            <person name="Ireland A."/>
            <person name="Larimer J."/>
            <person name="McCowan C."/>
            <person name="Murphy C."/>
            <person name="Pearson M."/>
            <person name="Poon T.W."/>
            <person name="Priest M."/>
            <person name="Roberts A."/>
            <person name="Saif S."/>
            <person name="Shea T."/>
            <person name="Sykes S."/>
            <person name="Wortman J."/>
            <person name="Nusbaum C."/>
            <person name="Birren B."/>
        </authorList>
    </citation>
    <scope>NUCLEOTIDE SEQUENCE [LARGE SCALE GENOMIC DNA]</scope>
    <source>
        <strain evidence="1 2">NCTC 12740</strain>
    </source>
</reference>